<accession>W7TFU5</accession>
<dbReference type="SUPFAM" id="SSF63707">
    <property type="entry name" value="Ganglioside M2 (gm2) activator"/>
    <property type="match status" value="1"/>
</dbReference>
<evidence type="ECO:0000259" key="3">
    <source>
        <dbReference type="SMART" id="SM00737"/>
    </source>
</evidence>
<feature type="signal peptide" evidence="2">
    <location>
        <begin position="1"/>
        <end position="21"/>
    </location>
</feature>
<organism evidence="4 5">
    <name type="scientific">Nannochloropsis gaditana</name>
    <dbReference type="NCBI Taxonomy" id="72520"/>
    <lineage>
        <taxon>Eukaryota</taxon>
        <taxon>Sar</taxon>
        <taxon>Stramenopiles</taxon>
        <taxon>Ochrophyta</taxon>
        <taxon>Eustigmatophyceae</taxon>
        <taxon>Eustigmatales</taxon>
        <taxon>Monodopsidaceae</taxon>
        <taxon>Nannochloropsis</taxon>
    </lineage>
</organism>
<dbReference type="InterPro" id="IPR003172">
    <property type="entry name" value="ML_dom"/>
</dbReference>
<name>W7TFU5_9STRA</name>
<protein>
    <submittedName>
        <fullName evidence="4">MD-2-related lipid-recognition</fullName>
    </submittedName>
</protein>
<keyword evidence="5" id="KW-1185">Reference proteome</keyword>
<dbReference type="SMART" id="SM00737">
    <property type="entry name" value="ML"/>
    <property type="match status" value="1"/>
</dbReference>
<dbReference type="Gene3D" id="2.60.40.770">
    <property type="match status" value="1"/>
</dbReference>
<gene>
    <name evidence="4" type="ORF">Naga_100048g2</name>
</gene>
<evidence type="ECO:0000256" key="1">
    <source>
        <dbReference type="ARBA" id="ARBA00022729"/>
    </source>
</evidence>
<dbReference type="EMBL" id="AZIL01000828">
    <property type="protein sequence ID" value="EWM25905.1"/>
    <property type="molecule type" value="Genomic_DNA"/>
</dbReference>
<evidence type="ECO:0000313" key="4">
    <source>
        <dbReference type="EMBL" id="EWM25905.1"/>
    </source>
</evidence>
<proteinExistence type="predicted"/>
<comment type="caution">
    <text evidence="4">The sequence shown here is derived from an EMBL/GenBank/DDBJ whole genome shotgun (WGS) entry which is preliminary data.</text>
</comment>
<dbReference type="AlphaFoldDB" id="W7TFU5"/>
<dbReference type="Pfam" id="PF02221">
    <property type="entry name" value="E1_DerP2_DerF2"/>
    <property type="match status" value="1"/>
</dbReference>
<keyword evidence="1 2" id="KW-0732">Signal</keyword>
<dbReference type="Proteomes" id="UP000019335">
    <property type="component" value="Chromosome 10"/>
</dbReference>
<evidence type="ECO:0000256" key="2">
    <source>
        <dbReference type="SAM" id="SignalP"/>
    </source>
</evidence>
<dbReference type="InterPro" id="IPR036846">
    <property type="entry name" value="GM2-AP_sf"/>
</dbReference>
<reference evidence="4 5" key="1">
    <citation type="journal article" date="2014" name="Mol. Plant">
        <title>Chromosome Scale Genome Assembly and Transcriptome Profiling of Nannochloropsis gaditana in Nitrogen Depletion.</title>
        <authorList>
            <person name="Corteggiani Carpinelli E."/>
            <person name="Telatin A."/>
            <person name="Vitulo N."/>
            <person name="Forcato C."/>
            <person name="D'Angelo M."/>
            <person name="Schiavon R."/>
            <person name="Vezzi A."/>
            <person name="Giacometti G.M."/>
            <person name="Morosinotto T."/>
            <person name="Valle G."/>
        </authorList>
    </citation>
    <scope>NUCLEOTIDE SEQUENCE [LARGE SCALE GENOMIC DNA]</scope>
    <source>
        <strain evidence="4 5">B-31</strain>
    </source>
</reference>
<evidence type="ECO:0000313" key="5">
    <source>
        <dbReference type="Proteomes" id="UP000019335"/>
    </source>
</evidence>
<dbReference type="OrthoDB" id="6409159at2759"/>
<feature type="domain" description="MD-2-related lipid-recognition" evidence="3">
    <location>
        <begin position="41"/>
        <end position="159"/>
    </location>
</feature>
<sequence>MKCATWLIVILFLSKTQTMRAFQTLVSLIVVPCALASPVLFTSCHEDESPLMLESMEINPYPVKAGGTSSVAVTARSTVALEQGSYVEMSFKEGPFMGAVKKYDMCSMSDQDCPIPANSLVKFELDFQINSRASKGVATGNVLVSDHTGAEIACIRVPVQVDH</sequence>
<feature type="chain" id="PRO_5004900740" evidence="2">
    <location>
        <begin position="22"/>
        <end position="163"/>
    </location>
</feature>